<comment type="caution">
    <text evidence="2">The sequence shown here is derived from an EMBL/GenBank/DDBJ whole genome shotgun (WGS) entry which is preliminary data.</text>
</comment>
<reference evidence="3" key="1">
    <citation type="submission" date="2024-04" db="EMBL/GenBank/DDBJ databases">
        <title>Salinicola lusitanus LLJ914,a marine bacterium isolated from the Okinawa Trough.</title>
        <authorList>
            <person name="Li J."/>
        </authorList>
    </citation>
    <scope>NUCLEOTIDE SEQUENCE [LARGE SCALE GENOMIC DNA]</scope>
</reference>
<proteinExistence type="predicted"/>
<gene>
    <name evidence="2" type="ORF">WMY93_002244</name>
</gene>
<evidence type="ECO:0000313" key="3">
    <source>
        <dbReference type="Proteomes" id="UP001460270"/>
    </source>
</evidence>
<dbReference type="AlphaFoldDB" id="A0AAW0PTB8"/>
<evidence type="ECO:0000256" key="1">
    <source>
        <dbReference type="SAM" id="MobiDB-lite"/>
    </source>
</evidence>
<feature type="region of interest" description="Disordered" evidence="1">
    <location>
        <begin position="214"/>
        <end position="237"/>
    </location>
</feature>
<dbReference type="EMBL" id="JBBPFD010000002">
    <property type="protein sequence ID" value="KAK7938918.1"/>
    <property type="molecule type" value="Genomic_DNA"/>
</dbReference>
<organism evidence="2 3">
    <name type="scientific">Mugilogobius chulae</name>
    <name type="common">yellowstripe goby</name>
    <dbReference type="NCBI Taxonomy" id="88201"/>
    <lineage>
        <taxon>Eukaryota</taxon>
        <taxon>Metazoa</taxon>
        <taxon>Chordata</taxon>
        <taxon>Craniata</taxon>
        <taxon>Vertebrata</taxon>
        <taxon>Euteleostomi</taxon>
        <taxon>Actinopterygii</taxon>
        <taxon>Neopterygii</taxon>
        <taxon>Teleostei</taxon>
        <taxon>Neoteleostei</taxon>
        <taxon>Acanthomorphata</taxon>
        <taxon>Gobiaria</taxon>
        <taxon>Gobiiformes</taxon>
        <taxon>Gobioidei</taxon>
        <taxon>Gobiidae</taxon>
        <taxon>Gobionellinae</taxon>
        <taxon>Mugilogobius</taxon>
    </lineage>
</organism>
<name>A0AAW0PTB8_9GOBI</name>
<dbReference type="PANTHER" id="PTHR33198:SF20">
    <property type="entry name" value="RETROTRANSPOSON GAG DOMAIN-CONTAINING PROTEIN"/>
    <property type="match status" value="1"/>
</dbReference>
<accession>A0AAW0PTB8</accession>
<dbReference type="Proteomes" id="UP001460270">
    <property type="component" value="Unassembled WGS sequence"/>
</dbReference>
<evidence type="ECO:0000313" key="2">
    <source>
        <dbReference type="EMBL" id="KAK7938918.1"/>
    </source>
</evidence>
<evidence type="ECO:0008006" key="4">
    <source>
        <dbReference type="Google" id="ProtNLM"/>
    </source>
</evidence>
<dbReference type="PANTHER" id="PTHR33198">
    <property type="entry name" value="ANK_REP_REGION DOMAIN-CONTAINING PROTEIN-RELATED"/>
    <property type="match status" value="1"/>
</dbReference>
<sequence length="237" mass="27110">MEQFRPPSPLLLTGNLSETWRRWEQRFQLYMTASGALEKDEKVKTAILLHTIGEEALEVYNTLTITPAGDAPTMAEILKAFRDYCSPQKNVVFERHQFWSHPMLTAITVDRYVTELRQKSKNCEFGANEDDMIRDKLVFSINDTRLKERLLRDNDLTLHKSILGGRACEELQLVKRVETVAVTSSKLTKPPATKEELVERYTYPGTDCYCRSGVKSKGEKATSSGECHSFDRKPQQS</sequence>
<protein>
    <recommendedName>
        <fullName evidence="4">Gag protein</fullName>
    </recommendedName>
</protein>
<feature type="compositionally biased region" description="Basic and acidic residues" evidence="1">
    <location>
        <begin position="228"/>
        <end position="237"/>
    </location>
</feature>
<keyword evidence="3" id="KW-1185">Reference proteome</keyword>